<dbReference type="Proteomes" id="UP000589036">
    <property type="component" value="Unassembled WGS sequence"/>
</dbReference>
<dbReference type="Gene3D" id="3.40.50.1980">
    <property type="entry name" value="Nitrogenase molybdenum iron protein domain"/>
    <property type="match status" value="2"/>
</dbReference>
<dbReference type="PANTHER" id="PTHR30532">
    <property type="entry name" value="IRON III DICITRATE-BINDING PERIPLASMIC PROTEIN"/>
    <property type="match status" value="1"/>
</dbReference>
<comment type="similarity">
    <text evidence="2">Belongs to the bacterial solute-binding protein 8 family.</text>
</comment>
<evidence type="ECO:0000256" key="1">
    <source>
        <dbReference type="ARBA" id="ARBA00004196"/>
    </source>
</evidence>
<gene>
    <name evidence="7" type="ORF">HDA32_000784</name>
</gene>
<dbReference type="RefSeq" id="WP_179641844.1">
    <property type="nucleotide sequence ID" value="NZ_BAAAYY010000002.1"/>
</dbReference>
<dbReference type="PROSITE" id="PS51257">
    <property type="entry name" value="PROKAR_LIPOPROTEIN"/>
    <property type="match status" value="1"/>
</dbReference>
<organism evidence="7 8">
    <name type="scientific">Spinactinospora alkalitolerans</name>
    <dbReference type="NCBI Taxonomy" id="687207"/>
    <lineage>
        <taxon>Bacteria</taxon>
        <taxon>Bacillati</taxon>
        <taxon>Actinomycetota</taxon>
        <taxon>Actinomycetes</taxon>
        <taxon>Streptosporangiales</taxon>
        <taxon>Nocardiopsidaceae</taxon>
        <taxon>Spinactinospora</taxon>
    </lineage>
</organism>
<feature type="chain" id="PRO_5038599215" evidence="5">
    <location>
        <begin position="29"/>
        <end position="343"/>
    </location>
</feature>
<dbReference type="InterPro" id="IPR051313">
    <property type="entry name" value="Bact_iron-sidero_bind"/>
</dbReference>
<evidence type="ECO:0000256" key="3">
    <source>
        <dbReference type="ARBA" id="ARBA00022448"/>
    </source>
</evidence>
<keyword evidence="3" id="KW-0813">Transport</keyword>
<dbReference type="GO" id="GO:0030288">
    <property type="term" value="C:outer membrane-bounded periplasmic space"/>
    <property type="evidence" value="ECO:0007669"/>
    <property type="project" value="TreeGrafter"/>
</dbReference>
<evidence type="ECO:0000259" key="6">
    <source>
        <dbReference type="PROSITE" id="PS50983"/>
    </source>
</evidence>
<dbReference type="GO" id="GO:1901678">
    <property type="term" value="P:iron coordination entity transport"/>
    <property type="evidence" value="ECO:0007669"/>
    <property type="project" value="UniProtKB-ARBA"/>
</dbReference>
<feature type="domain" description="Fe/B12 periplasmic-binding" evidence="6">
    <location>
        <begin position="64"/>
        <end position="339"/>
    </location>
</feature>
<dbReference type="InterPro" id="IPR002491">
    <property type="entry name" value="ABC_transptr_periplasmic_BD"/>
</dbReference>
<name>A0A852TU64_9ACTN</name>
<reference evidence="7 8" key="1">
    <citation type="submission" date="2020-07" db="EMBL/GenBank/DDBJ databases">
        <title>Sequencing the genomes of 1000 actinobacteria strains.</title>
        <authorList>
            <person name="Klenk H.-P."/>
        </authorList>
    </citation>
    <scope>NUCLEOTIDE SEQUENCE [LARGE SCALE GENOMIC DNA]</scope>
    <source>
        <strain evidence="7 8">CXB654</strain>
    </source>
</reference>
<evidence type="ECO:0000256" key="4">
    <source>
        <dbReference type="ARBA" id="ARBA00022729"/>
    </source>
</evidence>
<comment type="caution">
    <text evidence="7">The sequence shown here is derived from an EMBL/GenBank/DDBJ whole genome shotgun (WGS) entry which is preliminary data.</text>
</comment>
<dbReference type="CDD" id="cd01146">
    <property type="entry name" value="FhuD"/>
    <property type="match status" value="1"/>
</dbReference>
<keyword evidence="4 5" id="KW-0732">Signal</keyword>
<dbReference type="SUPFAM" id="SSF53807">
    <property type="entry name" value="Helical backbone' metal receptor"/>
    <property type="match status" value="1"/>
</dbReference>
<sequence length="343" mass="36337">MLMTRPQAWRAGALAVAAATVMTGCGTATGTEEADSSAGGGSGAYPVTVEHAFGSTEITERPERIVTVGWSDEGTLLALDVVPVGIAESTFGAGEDGLLPWDRERLEELGGETPALISNDDGIPVEQVANLAPDLILGVQSGLEEGQYEDLSQVAPTIPYLDKPWQTEWQEQTLAIGRALGREDEAQGLVDDTDAYIDGVAEEHPEFAGKSFVFGTVTPDGQLAFYIAGEPRAEVMKQLGFEPAAITDELDVADGQFYGTTSMENADQVDADVMVMWFNTEQDRRDAEDNPVFSKIPAVQNGGYVAFDDPAVAMAMSAVSPLSLPWAVDKFAPELAEAAAGEA</sequence>
<protein>
    <submittedName>
        <fullName evidence="7">Iron complex transport system substrate-binding protein</fullName>
    </submittedName>
</protein>
<feature type="signal peptide" evidence="5">
    <location>
        <begin position="1"/>
        <end position="28"/>
    </location>
</feature>
<accession>A0A852TU64</accession>
<dbReference type="AlphaFoldDB" id="A0A852TU64"/>
<evidence type="ECO:0000256" key="5">
    <source>
        <dbReference type="SAM" id="SignalP"/>
    </source>
</evidence>
<dbReference type="Pfam" id="PF01497">
    <property type="entry name" value="Peripla_BP_2"/>
    <property type="match status" value="1"/>
</dbReference>
<evidence type="ECO:0000313" key="8">
    <source>
        <dbReference type="Proteomes" id="UP000589036"/>
    </source>
</evidence>
<dbReference type="EMBL" id="JACCCC010000001">
    <property type="protein sequence ID" value="NYE45664.1"/>
    <property type="molecule type" value="Genomic_DNA"/>
</dbReference>
<evidence type="ECO:0000256" key="2">
    <source>
        <dbReference type="ARBA" id="ARBA00008814"/>
    </source>
</evidence>
<dbReference type="PANTHER" id="PTHR30532:SF24">
    <property type="entry name" value="FERRIC ENTEROBACTIN-BINDING PERIPLASMIC PROTEIN FEPB"/>
    <property type="match status" value="1"/>
</dbReference>
<comment type="subcellular location">
    <subcellularLocation>
        <location evidence="1">Cell envelope</location>
    </subcellularLocation>
</comment>
<evidence type="ECO:0000313" key="7">
    <source>
        <dbReference type="EMBL" id="NYE45664.1"/>
    </source>
</evidence>
<dbReference type="PROSITE" id="PS50983">
    <property type="entry name" value="FE_B12_PBP"/>
    <property type="match status" value="1"/>
</dbReference>
<keyword evidence="8" id="KW-1185">Reference proteome</keyword>
<proteinExistence type="inferred from homology"/>